<organism evidence="1 2">
    <name type="scientific">Acaulospora colombiana</name>
    <dbReference type="NCBI Taxonomy" id="27376"/>
    <lineage>
        <taxon>Eukaryota</taxon>
        <taxon>Fungi</taxon>
        <taxon>Fungi incertae sedis</taxon>
        <taxon>Mucoromycota</taxon>
        <taxon>Glomeromycotina</taxon>
        <taxon>Glomeromycetes</taxon>
        <taxon>Diversisporales</taxon>
        <taxon>Acaulosporaceae</taxon>
        <taxon>Acaulospora</taxon>
    </lineage>
</organism>
<accession>A0ACA9PMF8</accession>
<proteinExistence type="predicted"/>
<protein>
    <submittedName>
        <fullName evidence="1">17200_t:CDS:1</fullName>
    </submittedName>
</protein>
<keyword evidence="2" id="KW-1185">Reference proteome</keyword>
<feature type="non-terminal residue" evidence="1">
    <location>
        <position position="1"/>
    </location>
</feature>
<feature type="non-terminal residue" evidence="1">
    <location>
        <position position="580"/>
    </location>
</feature>
<comment type="caution">
    <text evidence="1">The sequence shown here is derived from an EMBL/GenBank/DDBJ whole genome shotgun (WGS) entry which is preliminary data.</text>
</comment>
<evidence type="ECO:0000313" key="2">
    <source>
        <dbReference type="Proteomes" id="UP000789525"/>
    </source>
</evidence>
<dbReference type="Proteomes" id="UP000789525">
    <property type="component" value="Unassembled WGS sequence"/>
</dbReference>
<dbReference type="EMBL" id="CAJVPT010037298">
    <property type="protein sequence ID" value="CAG8717132.1"/>
    <property type="molecule type" value="Genomic_DNA"/>
</dbReference>
<evidence type="ECO:0000313" key="1">
    <source>
        <dbReference type="EMBL" id="CAG8717132.1"/>
    </source>
</evidence>
<reference evidence="1" key="1">
    <citation type="submission" date="2021-06" db="EMBL/GenBank/DDBJ databases">
        <authorList>
            <person name="Kallberg Y."/>
            <person name="Tangrot J."/>
            <person name="Rosling A."/>
        </authorList>
    </citation>
    <scope>NUCLEOTIDE SEQUENCE</scope>
    <source>
        <strain evidence="1">CL356</strain>
    </source>
</reference>
<name>A0ACA9PMF8_9GLOM</name>
<sequence>DGEMPSAQSSASASDTGDDRSQTPPAGTPHKRLLELSPNPRQRLVSEPTTPNRQSLLRNGANTPGSLLRRGHTPRGELMTVDEGEGKSPANGSAKKSRTPIPLEFLNADPHPSAHVDESDASAGSPSLATSSGTLGGPDSRTSRRPRPPGLRNSYDRWGESYDKWEKSQMERQEDSPADTDSSMQQQQRRGLWSVVNESLKAAGLTPTSATSVTSGTSSMRRKAEDEGARPRKLSTGVLGRDVFANSPMSSVRERNWESMDLTKARSSTEKERPRSRISPEDQDSRSDIDSLRDRVNRHPFFSPNVRATRTIHNVLGHPEDSASTNGVDIADGRETPANLRIFKSNYSSQFTSSPMMKSYTSPSGTQRTLPPRAATVANLSTGSPKVGTNGSPMSAVNTSSGNLSTSGGPVQLLQDALFMFESHVQRLPQSSAMPDTFNDVLRDAKGIVHAASSLNIALRSAATICVDEQIDAEVEAQAANATKEGSSPSEIAEVWRKVGAEFREDVRASDELVRALTSFMIGTGRMLRTASSANHNRMKSIGDNASTVGSVSRAGGTSLSRGTSLVRGVGGGSSDGRRS</sequence>
<gene>
    <name evidence="1" type="ORF">ACOLOM_LOCUS10959</name>
</gene>